<organism evidence="1 2">
    <name type="scientific">Smallanthus sonchifolius</name>
    <dbReference type="NCBI Taxonomy" id="185202"/>
    <lineage>
        <taxon>Eukaryota</taxon>
        <taxon>Viridiplantae</taxon>
        <taxon>Streptophyta</taxon>
        <taxon>Embryophyta</taxon>
        <taxon>Tracheophyta</taxon>
        <taxon>Spermatophyta</taxon>
        <taxon>Magnoliopsida</taxon>
        <taxon>eudicotyledons</taxon>
        <taxon>Gunneridae</taxon>
        <taxon>Pentapetalae</taxon>
        <taxon>asterids</taxon>
        <taxon>campanulids</taxon>
        <taxon>Asterales</taxon>
        <taxon>Asteraceae</taxon>
        <taxon>Asteroideae</taxon>
        <taxon>Heliantheae alliance</taxon>
        <taxon>Millerieae</taxon>
        <taxon>Smallanthus</taxon>
    </lineage>
</organism>
<accession>A0ACB9CAA3</accession>
<evidence type="ECO:0000313" key="2">
    <source>
        <dbReference type="Proteomes" id="UP001056120"/>
    </source>
</evidence>
<evidence type="ECO:0000313" key="1">
    <source>
        <dbReference type="EMBL" id="KAI3731222.1"/>
    </source>
</evidence>
<keyword evidence="2" id="KW-1185">Reference proteome</keyword>
<gene>
    <name evidence="1" type="ORF">L1987_62408</name>
</gene>
<reference evidence="2" key="1">
    <citation type="journal article" date="2022" name="Mol. Ecol. Resour.">
        <title>The genomes of chicory, endive, great burdock and yacon provide insights into Asteraceae palaeo-polyploidization history and plant inulin production.</title>
        <authorList>
            <person name="Fan W."/>
            <person name="Wang S."/>
            <person name="Wang H."/>
            <person name="Wang A."/>
            <person name="Jiang F."/>
            <person name="Liu H."/>
            <person name="Zhao H."/>
            <person name="Xu D."/>
            <person name="Zhang Y."/>
        </authorList>
    </citation>
    <scope>NUCLEOTIDE SEQUENCE [LARGE SCALE GENOMIC DNA]</scope>
    <source>
        <strain evidence="2">cv. Yunnan</strain>
    </source>
</reference>
<dbReference type="EMBL" id="CM042038">
    <property type="protein sequence ID" value="KAI3731222.1"/>
    <property type="molecule type" value="Genomic_DNA"/>
</dbReference>
<reference evidence="1 2" key="2">
    <citation type="journal article" date="2022" name="Mol. Ecol. Resour.">
        <title>The genomes of chicory, endive, great burdock and yacon provide insights into Asteraceae paleo-polyploidization history and plant inulin production.</title>
        <authorList>
            <person name="Fan W."/>
            <person name="Wang S."/>
            <person name="Wang H."/>
            <person name="Wang A."/>
            <person name="Jiang F."/>
            <person name="Liu H."/>
            <person name="Zhao H."/>
            <person name="Xu D."/>
            <person name="Zhang Y."/>
        </authorList>
    </citation>
    <scope>NUCLEOTIDE SEQUENCE [LARGE SCALE GENOMIC DNA]</scope>
    <source>
        <strain evidence="2">cv. Yunnan</strain>
        <tissue evidence="1">Leaves</tissue>
    </source>
</reference>
<name>A0ACB9CAA3_9ASTR</name>
<protein>
    <submittedName>
        <fullName evidence="1">Uncharacterized protein</fullName>
    </submittedName>
</protein>
<proteinExistence type="predicted"/>
<comment type="caution">
    <text evidence="1">The sequence shown here is derived from an EMBL/GenBank/DDBJ whole genome shotgun (WGS) entry which is preliminary data.</text>
</comment>
<dbReference type="Proteomes" id="UP001056120">
    <property type="component" value="Linkage Group LG21"/>
</dbReference>
<sequence length="367" mass="40765">MNALAATNRNFRHAARLLNLDSKFEKSLLMPYREIKFECTIPKDDGTLVSYVEHDEVNALAQLMTWKTAVVNVPYGGVKGGIGCSPKDFSVSELERLTRVFTQKIHDVIGVNIDVPAPDMGTNAQTMAWISGEYSKFHGYSPAIVTGKPIVTLLAEYGMSIKGLTVVIQRGWNTKGVVRSLRLMMLLEPLRTQNGIDIPSLLEHKEKTGSLSSFDGGDMMNADELLIHECDVLIPCALSVILLIYLFVQIAHRRENARDVKAKFIIEAANNPTDPEADEILSKKGVVILPDIYANAGGVTVSYFELNNQHIMWDEENVNAELKKYMTGAFKSIKNMCRTYECNLRMGAFTLGVSRVAQCTLLRGWGS</sequence>